<reference evidence="9 10" key="1">
    <citation type="submission" date="2020-08" db="EMBL/GenBank/DDBJ databases">
        <title>Genomic Encyclopedia of Type Strains, Phase IV (KMG-IV): sequencing the most valuable type-strain genomes for metagenomic binning, comparative biology and taxonomic classification.</title>
        <authorList>
            <person name="Goeker M."/>
        </authorList>
    </citation>
    <scope>NUCLEOTIDE SEQUENCE [LARGE SCALE GENOMIC DNA]</scope>
    <source>
        <strain evidence="9 10">DSM 29781</strain>
    </source>
</reference>
<keyword evidence="3 7" id="KW-0812">Transmembrane</keyword>
<feature type="transmembrane region" description="Helical" evidence="7">
    <location>
        <begin position="19"/>
        <end position="37"/>
    </location>
</feature>
<evidence type="ECO:0000256" key="2">
    <source>
        <dbReference type="ARBA" id="ARBA00009045"/>
    </source>
</evidence>
<keyword evidence="4" id="KW-0378">Hydrolase</keyword>
<feature type="transmembrane region" description="Helical" evidence="7">
    <location>
        <begin position="215"/>
        <end position="234"/>
    </location>
</feature>
<evidence type="ECO:0000256" key="1">
    <source>
        <dbReference type="ARBA" id="ARBA00004141"/>
    </source>
</evidence>
<feature type="transmembrane region" description="Helical" evidence="7">
    <location>
        <begin position="66"/>
        <end position="89"/>
    </location>
</feature>
<dbReference type="Proteomes" id="UP000532440">
    <property type="component" value="Unassembled WGS sequence"/>
</dbReference>
<comment type="caution">
    <text evidence="9">The sequence shown here is derived from an EMBL/GenBank/DDBJ whole genome shotgun (WGS) entry which is preliminary data.</text>
</comment>
<dbReference type="GO" id="GO:0004252">
    <property type="term" value="F:serine-type endopeptidase activity"/>
    <property type="evidence" value="ECO:0007669"/>
    <property type="project" value="InterPro"/>
</dbReference>
<evidence type="ECO:0000256" key="6">
    <source>
        <dbReference type="ARBA" id="ARBA00023136"/>
    </source>
</evidence>
<evidence type="ECO:0000313" key="9">
    <source>
        <dbReference type="EMBL" id="MBB5272093.1"/>
    </source>
</evidence>
<keyword evidence="5 7" id="KW-1133">Transmembrane helix</keyword>
<feature type="transmembrane region" description="Helical" evidence="7">
    <location>
        <begin position="185"/>
        <end position="203"/>
    </location>
</feature>
<dbReference type="InterPro" id="IPR035952">
    <property type="entry name" value="Rhomboid-like_sf"/>
</dbReference>
<evidence type="ECO:0000256" key="4">
    <source>
        <dbReference type="ARBA" id="ARBA00022801"/>
    </source>
</evidence>
<proteinExistence type="inferred from homology"/>
<feature type="transmembrane region" description="Helical" evidence="7">
    <location>
        <begin position="130"/>
        <end position="148"/>
    </location>
</feature>
<keyword evidence="9" id="KW-0645">Protease</keyword>
<evidence type="ECO:0000256" key="5">
    <source>
        <dbReference type="ARBA" id="ARBA00022989"/>
    </source>
</evidence>
<feature type="transmembrane region" description="Helical" evidence="7">
    <location>
        <begin position="101"/>
        <end position="124"/>
    </location>
</feature>
<accession>A0A7W8HJ05</accession>
<dbReference type="PANTHER" id="PTHR43731">
    <property type="entry name" value="RHOMBOID PROTEASE"/>
    <property type="match status" value="1"/>
</dbReference>
<dbReference type="PANTHER" id="PTHR43731:SF14">
    <property type="entry name" value="PRESENILIN-ASSOCIATED RHOMBOID-LIKE PROTEIN, MITOCHONDRIAL"/>
    <property type="match status" value="1"/>
</dbReference>
<protein>
    <submittedName>
        <fullName evidence="9">Membrane associated rhomboid family serine protease</fullName>
    </submittedName>
</protein>
<dbReference type="InterPro" id="IPR050925">
    <property type="entry name" value="Rhomboid_protease_S54"/>
</dbReference>
<evidence type="ECO:0000256" key="3">
    <source>
        <dbReference type="ARBA" id="ARBA00022692"/>
    </source>
</evidence>
<name>A0A7W8HJ05_9BURK</name>
<feature type="transmembrane region" description="Helical" evidence="7">
    <location>
        <begin position="160"/>
        <end position="179"/>
    </location>
</feature>
<organism evidence="9 10">
    <name type="scientific">Quisquiliibacterium transsilvanicum</name>
    <dbReference type="NCBI Taxonomy" id="1549638"/>
    <lineage>
        <taxon>Bacteria</taxon>
        <taxon>Pseudomonadati</taxon>
        <taxon>Pseudomonadota</taxon>
        <taxon>Betaproteobacteria</taxon>
        <taxon>Burkholderiales</taxon>
        <taxon>Burkholderiaceae</taxon>
        <taxon>Quisquiliibacterium</taxon>
    </lineage>
</organism>
<gene>
    <name evidence="9" type="ORF">HNQ70_002107</name>
</gene>
<comment type="subcellular location">
    <subcellularLocation>
        <location evidence="1">Membrane</location>
        <topology evidence="1">Multi-pass membrane protein</topology>
    </subcellularLocation>
</comment>
<evidence type="ECO:0000313" key="10">
    <source>
        <dbReference type="Proteomes" id="UP000532440"/>
    </source>
</evidence>
<dbReference type="AlphaFoldDB" id="A0A7W8HJ05"/>
<keyword evidence="6 7" id="KW-0472">Membrane</keyword>
<keyword evidence="10" id="KW-1185">Reference proteome</keyword>
<evidence type="ECO:0000256" key="7">
    <source>
        <dbReference type="SAM" id="Phobius"/>
    </source>
</evidence>
<evidence type="ECO:0000259" key="8">
    <source>
        <dbReference type="Pfam" id="PF01694"/>
    </source>
</evidence>
<dbReference type="SUPFAM" id="SSF144091">
    <property type="entry name" value="Rhomboid-like"/>
    <property type="match status" value="1"/>
</dbReference>
<dbReference type="RefSeq" id="WP_183967155.1">
    <property type="nucleotide sequence ID" value="NZ_BAABEW010000002.1"/>
</dbReference>
<dbReference type="InterPro" id="IPR022764">
    <property type="entry name" value="Peptidase_S54_rhomboid_dom"/>
</dbReference>
<dbReference type="GO" id="GO:0006508">
    <property type="term" value="P:proteolysis"/>
    <property type="evidence" value="ECO:0007669"/>
    <property type="project" value="UniProtKB-KW"/>
</dbReference>
<sequence>MSAEEDFAARLAQATPRTWATQAIVVANVAIWLAMLATGTDPMRPDVQSLIDWGANLLPLTVDQPWRLMTATILHAGLVHLGFNMWVLWDAGRIAERFYGSLQFLLIYLISGLFGSLASLFFAARTGVSVGASGAIFGVVGALLAALFTKQSKLPPGLAASMRSSMLLFVGYSLFMGFISSFIDNAAHIGGLLSGFAAAVILAERFDWEEYRRSAVQRSILAIGAAMVAAFLVWKMVPVPVA</sequence>
<dbReference type="EMBL" id="JACHGB010000004">
    <property type="protein sequence ID" value="MBB5272093.1"/>
    <property type="molecule type" value="Genomic_DNA"/>
</dbReference>
<comment type="similarity">
    <text evidence="2">Belongs to the peptidase S54 family.</text>
</comment>
<dbReference type="Pfam" id="PF01694">
    <property type="entry name" value="Rhomboid"/>
    <property type="match status" value="1"/>
</dbReference>
<feature type="domain" description="Peptidase S54 rhomboid" evidence="8">
    <location>
        <begin position="64"/>
        <end position="204"/>
    </location>
</feature>
<dbReference type="GO" id="GO:0016020">
    <property type="term" value="C:membrane"/>
    <property type="evidence" value="ECO:0007669"/>
    <property type="project" value="UniProtKB-SubCell"/>
</dbReference>
<dbReference type="Gene3D" id="1.20.1540.10">
    <property type="entry name" value="Rhomboid-like"/>
    <property type="match status" value="1"/>
</dbReference>